<comment type="caution">
    <text evidence="1">The sequence shown here is derived from an EMBL/GenBank/DDBJ whole genome shotgun (WGS) entry which is preliminary data.</text>
</comment>
<organism evidence="1 2">
    <name type="scientific">Wuchereria bancrofti</name>
    <dbReference type="NCBI Taxonomy" id="6293"/>
    <lineage>
        <taxon>Eukaryota</taxon>
        <taxon>Metazoa</taxon>
        <taxon>Ecdysozoa</taxon>
        <taxon>Nematoda</taxon>
        <taxon>Chromadorea</taxon>
        <taxon>Rhabditida</taxon>
        <taxon>Spirurina</taxon>
        <taxon>Spiruromorpha</taxon>
        <taxon>Filarioidea</taxon>
        <taxon>Onchocercidae</taxon>
        <taxon>Wuchereria</taxon>
    </lineage>
</organism>
<evidence type="ECO:0000313" key="2">
    <source>
        <dbReference type="Proteomes" id="UP000004810"/>
    </source>
</evidence>
<dbReference type="EMBL" id="ADBV01006694">
    <property type="protein sequence ID" value="EJW78336.1"/>
    <property type="molecule type" value="Genomic_DNA"/>
</dbReference>
<reference evidence="2" key="1">
    <citation type="submission" date="2012-08" db="EMBL/GenBank/DDBJ databases">
        <title>The Genome Sequence of Wuchereria bancrofti.</title>
        <authorList>
            <person name="Nutman T.B."/>
            <person name="Fink D.L."/>
            <person name="Russ C."/>
            <person name="Young S."/>
            <person name="Zeng Q."/>
            <person name="Koehrsen M."/>
            <person name="Alvarado L."/>
            <person name="Berlin A."/>
            <person name="Chapman S.B."/>
            <person name="Chen Z."/>
            <person name="Freedman E."/>
            <person name="Gellesch M."/>
            <person name="Goldberg J."/>
            <person name="Griggs A."/>
            <person name="Gujja S."/>
            <person name="Heilman E.R."/>
            <person name="Heiman D."/>
            <person name="Hepburn T."/>
            <person name="Howarth C."/>
            <person name="Jen D."/>
            <person name="Larson L."/>
            <person name="Lewis B."/>
            <person name="Mehta T."/>
            <person name="Park D."/>
            <person name="Pearson M."/>
            <person name="Roberts A."/>
            <person name="Saif S."/>
            <person name="Shea T."/>
            <person name="Shenoy N."/>
            <person name="Sisk P."/>
            <person name="Stolte C."/>
            <person name="Sykes S."/>
            <person name="Walk T."/>
            <person name="White J."/>
            <person name="Yandava C."/>
            <person name="Haas B."/>
            <person name="Henn M.R."/>
            <person name="Nusbaum C."/>
            <person name="Birren B."/>
        </authorList>
    </citation>
    <scope>NUCLEOTIDE SEQUENCE [LARGE SCALE GENOMIC DNA]</scope>
    <source>
        <strain evidence="2">NA</strain>
    </source>
</reference>
<dbReference type="AlphaFoldDB" id="J9E7P1"/>
<name>J9E7P1_WUCBA</name>
<evidence type="ECO:0000313" key="1">
    <source>
        <dbReference type="EMBL" id="EJW78336.1"/>
    </source>
</evidence>
<gene>
    <name evidence="1" type="ORF">WUBG_10755</name>
</gene>
<sequence length="42" mass="4847">MEESTPDEKAVRKKISMQNLALNVALSWAQIDYLINTNPINW</sequence>
<protein>
    <submittedName>
        <fullName evidence="1">Uncharacterized protein</fullName>
    </submittedName>
</protein>
<dbReference type="Proteomes" id="UP000004810">
    <property type="component" value="Unassembled WGS sequence"/>
</dbReference>
<accession>J9E7P1</accession>
<proteinExistence type="predicted"/>